<accession>A0AAV0VBM1</accession>
<evidence type="ECO:0000313" key="11">
    <source>
        <dbReference type="Proteomes" id="UP001162029"/>
    </source>
</evidence>
<feature type="compositionally biased region" description="Polar residues" evidence="8">
    <location>
        <begin position="53"/>
        <end position="65"/>
    </location>
</feature>
<evidence type="ECO:0000256" key="3">
    <source>
        <dbReference type="ARBA" id="ARBA00022777"/>
    </source>
</evidence>
<evidence type="ECO:0000256" key="5">
    <source>
        <dbReference type="ARBA" id="ARBA00023193"/>
    </source>
</evidence>
<feature type="binding site" evidence="7">
    <location>
        <position position="335"/>
    </location>
    <ligand>
        <name>ATP</name>
        <dbReference type="ChEBI" id="CHEBI:30616"/>
    </ligand>
</feature>
<organism evidence="10 11">
    <name type="scientific">Peronospora destructor</name>
    <dbReference type="NCBI Taxonomy" id="86335"/>
    <lineage>
        <taxon>Eukaryota</taxon>
        <taxon>Sar</taxon>
        <taxon>Stramenopiles</taxon>
        <taxon>Oomycota</taxon>
        <taxon>Peronosporomycetes</taxon>
        <taxon>Peronosporales</taxon>
        <taxon>Peronosporaceae</taxon>
        <taxon>Peronospora</taxon>
    </lineage>
</organism>
<evidence type="ECO:0000256" key="4">
    <source>
        <dbReference type="ARBA" id="ARBA00022840"/>
    </source>
</evidence>
<dbReference type="AlphaFoldDB" id="A0AAV0VBM1"/>
<feature type="domain" description="Protein kinase" evidence="9">
    <location>
        <begin position="305"/>
        <end position="554"/>
    </location>
</feature>
<dbReference type="PANTHER" id="PTHR11042:SF185">
    <property type="entry name" value="WEE1-LIKE PROTEIN KINASE"/>
    <property type="match status" value="1"/>
</dbReference>
<dbReference type="SMART" id="SM00220">
    <property type="entry name" value="S_TKc"/>
    <property type="match status" value="1"/>
</dbReference>
<keyword evidence="3" id="KW-0418">Kinase</keyword>
<dbReference type="GO" id="GO:0005634">
    <property type="term" value="C:nucleus"/>
    <property type="evidence" value="ECO:0007669"/>
    <property type="project" value="TreeGrafter"/>
</dbReference>
<feature type="region of interest" description="Disordered" evidence="8">
    <location>
        <begin position="1"/>
        <end position="65"/>
    </location>
</feature>
<sequence>MLRSKTRATPSGFSSGSSHSKAKKQRSIHEFFSQPKARSNKLRKARRSLEASAKNSSSFNNITTTEEYDDKPIQKCINYDIMDEESSDEPLMQCISQNSDSGRRPKPKKIDFAACSSSQQSEPDLEPMHTPVRFGLPLTTQNCYTPMHQYSQDEMDFLTPRDQPVIPLSNPTTPSPLKKRPRLNSQVELIQEEPVQNLTQDMIHMDVRHVQKGLPSFSSQTSMDMESPQKTSKNVVIDAKRERANGCDTTAGSFLSAESYVNPFAPESMTESGKKKISRRKRRSFPSTWVGATNGSPVAKYLSDFSELGLIGSGSFSKVYKCVKKIDGWVYAVKKSKRHFRGRADTERALREVQALAALSSSNHVVRYFDAWIEDNLLYIQLEYLEGCSLASFVKKYAPQKVPEETLCKLLCHLAHALFDMHSKKMVHMDVKLQNVLVGPDEVYKLGDLGTVAHLDGSIEIREGDNRYLSRELLEGNRNNLRAGDIFALGATIYELALGTTLASGGEEWQKIRDGDLVMFRQYSNSLQHLIANMMHPDALQRPLAEDILQHEVVLPFR</sequence>
<dbReference type="GO" id="GO:0005524">
    <property type="term" value="F:ATP binding"/>
    <property type="evidence" value="ECO:0007669"/>
    <property type="project" value="UniProtKB-UniRule"/>
</dbReference>
<dbReference type="FunFam" id="3.30.200.20:FF:000356">
    <property type="entry name" value="WEE protein kinase"/>
    <property type="match status" value="1"/>
</dbReference>
<dbReference type="GO" id="GO:0017148">
    <property type="term" value="P:negative regulation of translation"/>
    <property type="evidence" value="ECO:0007669"/>
    <property type="project" value="UniProtKB-KW"/>
</dbReference>
<evidence type="ECO:0000256" key="1">
    <source>
        <dbReference type="ARBA" id="ARBA00022679"/>
    </source>
</evidence>
<comment type="caution">
    <text evidence="10">The sequence shown here is derived from an EMBL/GenBank/DDBJ whole genome shotgun (WGS) entry which is preliminary data.</text>
</comment>
<name>A0AAV0VBM1_9STRA</name>
<dbReference type="GO" id="GO:0005737">
    <property type="term" value="C:cytoplasm"/>
    <property type="evidence" value="ECO:0007669"/>
    <property type="project" value="TreeGrafter"/>
</dbReference>
<dbReference type="PROSITE" id="PS00108">
    <property type="entry name" value="PROTEIN_KINASE_ST"/>
    <property type="match status" value="1"/>
</dbReference>
<dbReference type="InterPro" id="IPR008271">
    <property type="entry name" value="Ser/Thr_kinase_AS"/>
</dbReference>
<keyword evidence="4 7" id="KW-0067">ATP-binding</keyword>
<dbReference type="InterPro" id="IPR011009">
    <property type="entry name" value="Kinase-like_dom_sf"/>
</dbReference>
<evidence type="ECO:0000256" key="7">
    <source>
        <dbReference type="PROSITE-ProRule" id="PRU10141"/>
    </source>
</evidence>
<keyword evidence="1" id="KW-0808">Transferase</keyword>
<dbReference type="InterPro" id="IPR000719">
    <property type="entry name" value="Prot_kinase_dom"/>
</dbReference>
<evidence type="ECO:0000256" key="8">
    <source>
        <dbReference type="SAM" id="MobiDB-lite"/>
    </source>
</evidence>
<proteinExistence type="inferred from homology"/>
<protein>
    <recommendedName>
        <fullName evidence="9">Protein kinase domain-containing protein</fullName>
    </recommendedName>
</protein>
<dbReference type="Gene3D" id="3.30.200.20">
    <property type="entry name" value="Phosphorylase Kinase, domain 1"/>
    <property type="match status" value="1"/>
</dbReference>
<keyword evidence="2 7" id="KW-0547">Nucleotide-binding</keyword>
<keyword evidence="5" id="KW-0652">Protein synthesis inhibitor</keyword>
<gene>
    <name evidence="10" type="ORF">PDE001_LOCUS10818</name>
</gene>
<dbReference type="Proteomes" id="UP001162029">
    <property type="component" value="Unassembled WGS sequence"/>
</dbReference>
<dbReference type="PROSITE" id="PS50011">
    <property type="entry name" value="PROTEIN_KINASE_DOM"/>
    <property type="match status" value="1"/>
</dbReference>
<dbReference type="Gene3D" id="1.10.510.10">
    <property type="entry name" value="Transferase(Phosphotransferase) domain 1"/>
    <property type="match status" value="1"/>
</dbReference>
<dbReference type="EMBL" id="CANTFM010002319">
    <property type="protein sequence ID" value="CAI5745773.1"/>
    <property type="molecule type" value="Genomic_DNA"/>
</dbReference>
<evidence type="ECO:0000256" key="2">
    <source>
        <dbReference type="ARBA" id="ARBA00022741"/>
    </source>
</evidence>
<dbReference type="PROSITE" id="PS00107">
    <property type="entry name" value="PROTEIN_KINASE_ATP"/>
    <property type="match status" value="1"/>
</dbReference>
<dbReference type="InterPro" id="IPR017441">
    <property type="entry name" value="Protein_kinase_ATP_BS"/>
</dbReference>
<keyword evidence="11" id="KW-1185">Reference proteome</keyword>
<evidence type="ECO:0000259" key="9">
    <source>
        <dbReference type="PROSITE" id="PS50011"/>
    </source>
</evidence>
<reference evidence="10" key="1">
    <citation type="submission" date="2022-12" db="EMBL/GenBank/DDBJ databases">
        <authorList>
            <person name="Webb A."/>
        </authorList>
    </citation>
    <scope>NUCLEOTIDE SEQUENCE</scope>
    <source>
        <strain evidence="10">Pd1</strain>
    </source>
</reference>
<dbReference type="SUPFAM" id="SSF56112">
    <property type="entry name" value="Protein kinase-like (PK-like)"/>
    <property type="match status" value="1"/>
</dbReference>
<dbReference type="PANTHER" id="PTHR11042">
    <property type="entry name" value="EUKARYOTIC TRANSLATION INITIATION FACTOR 2-ALPHA KINASE EIF2-ALPHA KINASE -RELATED"/>
    <property type="match status" value="1"/>
</dbReference>
<dbReference type="InterPro" id="IPR050339">
    <property type="entry name" value="CC_SR_Kinase"/>
</dbReference>
<dbReference type="Pfam" id="PF00069">
    <property type="entry name" value="Pkinase"/>
    <property type="match status" value="1"/>
</dbReference>
<comment type="similarity">
    <text evidence="6">Belongs to the protein kinase superfamily. Ser/Thr protein kinase family. GCN2 subfamily.</text>
</comment>
<evidence type="ECO:0000313" key="10">
    <source>
        <dbReference type="EMBL" id="CAI5745773.1"/>
    </source>
</evidence>
<dbReference type="GO" id="GO:0004713">
    <property type="term" value="F:protein tyrosine kinase activity"/>
    <property type="evidence" value="ECO:0007669"/>
    <property type="project" value="TreeGrafter"/>
</dbReference>
<evidence type="ECO:0000256" key="6">
    <source>
        <dbReference type="ARBA" id="ARBA00037982"/>
    </source>
</evidence>